<evidence type="ECO:0000256" key="2">
    <source>
        <dbReference type="ARBA" id="ARBA00023287"/>
    </source>
</evidence>
<keyword evidence="5" id="KW-1185">Reference proteome</keyword>
<dbReference type="KEGG" id="slz:B5P37_00035"/>
<feature type="transmembrane region" description="Helical" evidence="3">
    <location>
        <begin position="12"/>
        <end position="30"/>
    </location>
</feature>
<dbReference type="Proteomes" id="UP000242864">
    <property type="component" value="Chromosome"/>
</dbReference>
<sequence length="147" mass="17332">MEKPLRRDGFTLIEMLVVLSIVSLFIFLTITHPQFNILLNDSQYQINKLTSEIDFYQSQAIKHQQSVLIVFRKTHNDLKIETTNPHRTTFISLEPLKLRSDSNLDAILFDKEGKITKFGTVKFDYRQQHISLIFHIEQGRYRVSYSK</sequence>
<dbReference type="AlphaFoldDB" id="A0AAC9WL49"/>
<dbReference type="RefSeq" id="WP_085235897.1">
    <property type="nucleotide sequence ID" value="NZ_CP020773.1"/>
</dbReference>
<name>A0AAC9WL49_9STAP</name>
<keyword evidence="3" id="KW-0472">Membrane</keyword>
<dbReference type="Pfam" id="PF07963">
    <property type="entry name" value="N_methyl"/>
    <property type="match status" value="1"/>
</dbReference>
<organism evidence="4 5">
    <name type="scientific">Staphylococcus lutrae</name>
    <dbReference type="NCBI Taxonomy" id="155085"/>
    <lineage>
        <taxon>Bacteria</taxon>
        <taxon>Bacillati</taxon>
        <taxon>Bacillota</taxon>
        <taxon>Bacilli</taxon>
        <taxon>Bacillales</taxon>
        <taxon>Staphylococcaceae</taxon>
        <taxon>Staphylococcus</taxon>
    </lineage>
</organism>
<comment type="subcellular location">
    <subcellularLocation>
        <location evidence="1">Cell surface</location>
    </subcellularLocation>
</comment>
<dbReference type="EMBL" id="CP020773">
    <property type="protein sequence ID" value="ARJ49847.1"/>
    <property type="molecule type" value="Genomic_DNA"/>
</dbReference>
<evidence type="ECO:0000313" key="4">
    <source>
        <dbReference type="EMBL" id="ARJ49847.1"/>
    </source>
</evidence>
<dbReference type="InterPro" id="IPR012902">
    <property type="entry name" value="N_methyl_site"/>
</dbReference>
<dbReference type="PIRSF" id="PIRSF021292">
    <property type="entry name" value="Competence_ComGD"/>
    <property type="match status" value="1"/>
</dbReference>
<evidence type="ECO:0000256" key="3">
    <source>
        <dbReference type="SAM" id="Phobius"/>
    </source>
</evidence>
<keyword evidence="3" id="KW-1133">Transmembrane helix</keyword>
<dbReference type="GO" id="GO:0009986">
    <property type="term" value="C:cell surface"/>
    <property type="evidence" value="ECO:0007669"/>
    <property type="project" value="UniProtKB-SubCell"/>
</dbReference>
<evidence type="ECO:0000313" key="5">
    <source>
        <dbReference type="Proteomes" id="UP000242864"/>
    </source>
</evidence>
<dbReference type="NCBIfam" id="TIGR02532">
    <property type="entry name" value="IV_pilin_GFxxxE"/>
    <property type="match status" value="1"/>
</dbReference>
<protein>
    <submittedName>
        <fullName evidence="4">Competence protein ComGD</fullName>
    </submittedName>
</protein>
<gene>
    <name evidence="4" type="ORF">B5P37_00035</name>
</gene>
<reference evidence="4 5" key="1">
    <citation type="submission" date="2017-04" db="EMBL/GenBank/DDBJ databases">
        <authorList>
            <person name="Veseli I.A."/>
            <person name="Tang C."/>
            <person name="Pombert J.-F."/>
        </authorList>
    </citation>
    <scope>NUCLEOTIDE SEQUENCE [LARGE SCALE GENOMIC DNA]</scope>
    <source>
        <strain evidence="4 5">ATCC 700373</strain>
    </source>
</reference>
<keyword evidence="2" id="KW-0178">Competence</keyword>
<keyword evidence="3" id="KW-0812">Transmembrane</keyword>
<evidence type="ECO:0000256" key="1">
    <source>
        <dbReference type="ARBA" id="ARBA00004241"/>
    </source>
</evidence>
<accession>A0AAC9WL49</accession>
<dbReference type="GO" id="GO:0030420">
    <property type="term" value="P:establishment of competence for transformation"/>
    <property type="evidence" value="ECO:0007669"/>
    <property type="project" value="UniProtKB-KW"/>
</dbReference>
<dbReference type="NCBIfam" id="NF040982">
    <property type="entry name" value="ComGD"/>
    <property type="match status" value="1"/>
</dbReference>
<proteinExistence type="predicted"/>
<dbReference type="InterPro" id="IPR016785">
    <property type="entry name" value="ComGD"/>
</dbReference>